<dbReference type="SUPFAM" id="SSF53335">
    <property type="entry name" value="S-adenosyl-L-methionine-dependent methyltransferases"/>
    <property type="match status" value="1"/>
</dbReference>
<dbReference type="EMBL" id="JACCFK010000001">
    <property type="protein sequence ID" value="NYI89829.1"/>
    <property type="molecule type" value="Genomic_DNA"/>
</dbReference>
<evidence type="ECO:0000313" key="3">
    <source>
        <dbReference type="EMBL" id="NYI89829.1"/>
    </source>
</evidence>
<name>A0A853B497_9PSEU</name>
<proteinExistence type="predicted"/>
<evidence type="ECO:0000313" key="4">
    <source>
        <dbReference type="Proteomes" id="UP000549616"/>
    </source>
</evidence>
<dbReference type="RefSeq" id="WP_179773922.1">
    <property type="nucleotide sequence ID" value="NZ_JACCFK010000001.1"/>
</dbReference>
<keyword evidence="1" id="KW-0808">Transferase</keyword>
<dbReference type="AlphaFoldDB" id="A0A853B497"/>
<keyword evidence="4" id="KW-1185">Reference proteome</keyword>
<dbReference type="InterPro" id="IPR041698">
    <property type="entry name" value="Methyltransf_25"/>
</dbReference>
<dbReference type="PANTHER" id="PTHR43861">
    <property type="entry name" value="TRANS-ACONITATE 2-METHYLTRANSFERASE-RELATED"/>
    <property type="match status" value="1"/>
</dbReference>
<evidence type="ECO:0000259" key="2">
    <source>
        <dbReference type="Pfam" id="PF13649"/>
    </source>
</evidence>
<dbReference type="CDD" id="cd02440">
    <property type="entry name" value="AdoMet_MTases"/>
    <property type="match status" value="1"/>
</dbReference>
<organism evidence="3 4">
    <name type="scientific">Amycolatopsis endophytica</name>
    <dbReference type="NCBI Taxonomy" id="860233"/>
    <lineage>
        <taxon>Bacteria</taxon>
        <taxon>Bacillati</taxon>
        <taxon>Actinomycetota</taxon>
        <taxon>Actinomycetes</taxon>
        <taxon>Pseudonocardiales</taxon>
        <taxon>Pseudonocardiaceae</taxon>
        <taxon>Amycolatopsis</taxon>
    </lineage>
</organism>
<dbReference type="GO" id="GO:0032259">
    <property type="term" value="P:methylation"/>
    <property type="evidence" value="ECO:0007669"/>
    <property type="project" value="UniProtKB-KW"/>
</dbReference>
<feature type="domain" description="Methyltransferase" evidence="2">
    <location>
        <begin position="42"/>
        <end position="136"/>
    </location>
</feature>
<dbReference type="InterPro" id="IPR029063">
    <property type="entry name" value="SAM-dependent_MTases_sf"/>
</dbReference>
<accession>A0A853B497</accession>
<dbReference type="Gene3D" id="3.40.50.150">
    <property type="entry name" value="Vaccinia Virus protein VP39"/>
    <property type="match status" value="1"/>
</dbReference>
<protein>
    <submittedName>
        <fullName evidence="3">2-polyprenyl-3-methyl-5-hydroxy-6-metoxy-1, 4-benzoquinol methylase</fullName>
    </submittedName>
</protein>
<dbReference type="GO" id="GO:0008168">
    <property type="term" value="F:methyltransferase activity"/>
    <property type="evidence" value="ECO:0007669"/>
    <property type="project" value="UniProtKB-KW"/>
</dbReference>
<sequence>MGSDAFGEEFWEERYRSNSSVWSGQPNAQLVAEVADLPPGRVLDVGAGEGADTCWLAGRGWQVTALDFAATALRRGAEHASRAGLADRVEWVHGDVTTWDPGERRFDLISAHFLHLPKPELRTVLTRLAGAAAPGGTLLLVQHHPSDLETTVGRPNLPERFTTAEEAAAWLPAGWTTEVADARPRTATDGDGNEVTIHDAVLRARWG</sequence>
<keyword evidence="3" id="KW-0489">Methyltransferase</keyword>
<dbReference type="Proteomes" id="UP000549616">
    <property type="component" value="Unassembled WGS sequence"/>
</dbReference>
<comment type="caution">
    <text evidence="3">The sequence shown here is derived from an EMBL/GenBank/DDBJ whole genome shotgun (WGS) entry which is preliminary data.</text>
</comment>
<reference evidence="3 4" key="1">
    <citation type="submission" date="2020-07" db="EMBL/GenBank/DDBJ databases">
        <title>Sequencing the genomes of 1000 actinobacteria strains.</title>
        <authorList>
            <person name="Klenk H.-P."/>
        </authorList>
    </citation>
    <scope>NUCLEOTIDE SEQUENCE [LARGE SCALE GENOMIC DNA]</scope>
    <source>
        <strain evidence="3 4">DSM 104006</strain>
    </source>
</reference>
<evidence type="ECO:0000256" key="1">
    <source>
        <dbReference type="ARBA" id="ARBA00022679"/>
    </source>
</evidence>
<gene>
    <name evidence="3" type="ORF">HNR02_003152</name>
</gene>
<dbReference type="Pfam" id="PF13649">
    <property type="entry name" value="Methyltransf_25"/>
    <property type="match status" value="1"/>
</dbReference>